<accession>A0ABT5F0J9</accession>
<dbReference type="Pfam" id="PF08014">
    <property type="entry name" value="MATCAP"/>
    <property type="match status" value="1"/>
</dbReference>
<keyword evidence="5" id="KW-0175">Coiled coil</keyword>
<feature type="compositionally biased region" description="Basic and acidic residues" evidence="6">
    <location>
        <begin position="31"/>
        <end position="52"/>
    </location>
</feature>
<evidence type="ECO:0000256" key="2">
    <source>
        <dbReference type="ARBA" id="ARBA00022670"/>
    </source>
</evidence>
<feature type="compositionally biased region" description="Basic and acidic residues" evidence="6">
    <location>
        <begin position="1"/>
        <end position="14"/>
    </location>
</feature>
<gene>
    <name evidence="7" type="ORF">POL67_35085</name>
</gene>
<comment type="cofactor">
    <cofactor evidence="1">
        <name>Zn(2+)</name>
        <dbReference type="ChEBI" id="CHEBI:29105"/>
    </cofactor>
</comment>
<dbReference type="PANTHER" id="PTHR31817">
    <property type="match status" value="1"/>
</dbReference>
<name>A0ABT5F0J9_9BACT</name>
<dbReference type="InterPro" id="IPR012548">
    <property type="entry name" value="MATCAP"/>
</dbReference>
<protein>
    <submittedName>
        <fullName evidence="7">Flavohemoglobin expression-modulating QEGLA motif protein</fullName>
    </submittedName>
</protein>
<evidence type="ECO:0000313" key="7">
    <source>
        <dbReference type="EMBL" id="MDC0746606.1"/>
    </source>
</evidence>
<dbReference type="RefSeq" id="WP_271924983.1">
    <property type="nucleotide sequence ID" value="NZ_JAQNDO010000001.1"/>
</dbReference>
<comment type="caution">
    <text evidence="7">The sequence shown here is derived from an EMBL/GenBank/DDBJ whole genome shotgun (WGS) entry which is preliminary data.</text>
</comment>
<keyword evidence="8" id="KW-1185">Reference proteome</keyword>
<organism evidence="7 8">
    <name type="scientific">Polyangium mundeleinium</name>
    <dbReference type="NCBI Taxonomy" id="2995306"/>
    <lineage>
        <taxon>Bacteria</taxon>
        <taxon>Pseudomonadati</taxon>
        <taxon>Myxococcota</taxon>
        <taxon>Polyangia</taxon>
        <taxon>Polyangiales</taxon>
        <taxon>Polyangiaceae</taxon>
        <taxon>Polyangium</taxon>
    </lineage>
</organism>
<evidence type="ECO:0000256" key="6">
    <source>
        <dbReference type="SAM" id="MobiDB-lite"/>
    </source>
</evidence>
<dbReference type="EMBL" id="JAQNDO010000001">
    <property type="protein sequence ID" value="MDC0746606.1"/>
    <property type="molecule type" value="Genomic_DNA"/>
</dbReference>
<keyword evidence="4" id="KW-0482">Metalloprotease</keyword>
<proteinExistence type="predicted"/>
<evidence type="ECO:0000256" key="4">
    <source>
        <dbReference type="ARBA" id="ARBA00023049"/>
    </source>
</evidence>
<dbReference type="Proteomes" id="UP001221411">
    <property type="component" value="Unassembled WGS sequence"/>
</dbReference>
<keyword evidence="2" id="KW-0645">Protease</keyword>
<evidence type="ECO:0000256" key="1">
    <source>
        <dbReference type="ARBA" id="ARBA00001947"/>
    </source>
</evidence>
<dbReference type="SMART" id="SM01154">
    <property type="entry name" value="DUF1704"/>
    <property type="match status" value="1"/>
</dbReference>
<feature type="region of interest" description="Disordered" evidence="6">
    <location>
        <begin position="1"/>
        <end position="76"/>
    </location>
</feature>
<evidence type="ECO:0000256" key="5">
    <source>
        <dbReference type="SAM" id="Coils"/>
    </source>
</evidence>
<feature type="region of interest" description="Disordered" evidence="6">
    <location>
        <begin position="85"/>
        <end position="104"/>
    </location>
</feature>
<reference evidence="7 8" key="1">
    <citation type="submission" date="2022-11" db="EMBL/GenBank/DDBJ databases">
        <title>Minimal conservation of predation-associated metabolite biosynthetic gene clusters underscores biosynthetic potential of Myxococcota including descriptions for ten novel species: Archangium lansinium sp. nov., Myxococcus landrumus sp. nov., Nannocystis bai.</title>
        <authorList>
            <person name="Ahearne A."/>
            <person name="Stevens C."/>
            <person name="Dowd S."/>
        </authorList>
    </citation>
    <scope>NUCLEOTIDE SEQUENCE [LARGE SCALE GENOMIC DNA]</scope>
    <source>
        <strain evidence="7 8">RJM3</strain>
    </source>
</reference>
<evidence type="ECO:0000313" key="8">
    <source>
        <dbReference type="Proteomes" id="UP001221411"/>
    </source>
</evidence>
<feature type="coiled-coil region" evidence="5">
    <location>
        <begin position="160"/>
        <end position="187"/>
    </location>
</feature>
<keyword evidence="3" id="KW-0378">Hydrolase</keyword>
<dbReference type="PANTHER" id="PTHR31817:SF0">
    <property type="entry name" value="CHROMOSOME UNDETERMINED SCAFFOLD_67, WHOLE GENOME SHOTGUN SEQUENCE"/>
    <property type="match status" value="1"/>
</dbReference>
<evidence type="ECO:0000256" key="3">
    <source>
        <dbReference type="ARBA" id="ARBA00022801"/>
    </source>
</evidence>
<sequence>MPPKQEPREKDTREVAAFAVPPPPLVPAEADEAREARDAAEEPSKERERPPERTSSPGKRNGNGNGNGSAKAQVADHAATAPLESLSLRDDPIPSVPPPPAAGPWRSYKEILAKLSQRVLEAQRPIRILQALRWESVVEEQFLRGKQRDLPKVTYASDLGFDADAKIAELEEILRDAERELGKNDRLGNILRQTAAEYRDVVRMLKARGKRDFYKMSRVLYGSPKDKLPDGQTSVRDMGIVLYDVLTAIGGEKLGPPERREITAEMAAMELNARFDRFFGSAAIRVQVDDSILADAAAGSDYVKIRSGATFSTRDIDILEAHEGWVHVATNLNGQAQPVARWLGKGPPRTTAVQEGLAALVEIFTFRSSPRRAKKLNDRILAVDKAEDGASFLDVFEWYRTEGYEEDECFQNARRVFRGGLLEGGGPFTKDACYCKGIVLNYAFMRAAIQQDKAALIPFLFVGKVAHEDVPVLYAHVTDGIVKPPPYLPPLFDDMNGLAIWMCYSSFFSRLGATAIAEHYSKVMAL</sequence>